<dbReference type="PANTHER" id="PTHR24261:SF7">
    <property type="entry name" value="KRINGLE DOMAIN-CONTAINING PROTEIN"/>
    <property type="match status" value="1"/>
</dbReference>
<keyword evidence="3" id="KW-1133">Transmembrane helix</keyword>
<dbReference type="GO" id="GO:0005615">
    <property type="term" value="C:extracellular space"/>
    <property type="evidence" value="ECO:0007669"/>
    <property type="project" value="TreeGrafter"/>
</dbReference>
<name>A0A8J1THX6_OWEFU</name>
<feature type="non-terminal residue" evidence="4">
    <location>
        <position position="1"/>
    </location>
</feature>
<dbReference type="SMART" id="SM00130">
    <property type="entry name" value="KR"/>
    <property type="match status" value="3"/>
</dbReference>
<keyword evidence="1" id="KW-0420">Kringle</keyword>
<protein>
    <submittedName>
        <fullName evidence="4">Uncharacterized protein</fullName>
    </submittedName>
</protein>
<sequence>GNVTSWEYYRANLDTTAYVAVWRPMTSTKFMLVKKTILPATPGGRVGVLFITLPQDQKIPVKVGDFIGVHYSRYSTNAAIPNSRGGDGDVSDSELFRTINVARYDEDLQEGNVFDFANANVVKSTYAIIANVEVHGTKPPTTVQITTPTTPSLTMRPGECPPTVGRVPTDLPRRGGNWAHLMIDNEFLCSGTVIAWEYYRDNMDTVAYVATWRPTAEPWKFKLITKTPLSVRFGYFGVTKVDVNIPVQGGDFIGIHYSYFTGTPCIPNSRGNDSVVPDNELYTTINVPRFNEDFVEGNIADFTGVQPIKSTYALRAIFNATGRIISTRNTQPATSTPGPIVVQECKYSEAGREYMGKKATTRSGRTCQMWVSQFPHEHNHWNESRFPDARLEDTMNYCRNPTYNPGGVWCFTTDTEIRWEYCDVAYCDCKATKAGMEYNGKVHTTREGYACQRWDSQVPNKHPDYDPQYFPDGSVKEAGNKCRNPTNFNENPWCHTTNASLIWQYCDIPVCECSLSPFAHMYLGKTAKTISGRTCQRWDSQSPHPHDKYDPALFPESTIEEASNYCRNPTNNPGGAWCYTTDVDVEWEYCDIPLCGRYQKTVPPTPKPSLAPGTCPDMIGRHATDLPRSGGTYAHLMIDNSFPCDGSVSGFFYFKSSLEAVTYVGIWRPVNGKPNMYQLIYKQRFPSMLLGQIGVHYIPLATDESIEVKIGDFLGVHFPQQQVYPGIPNSRGNDSVVPDDELFTTINIARYDEDFIVGNTIDFTGAKRIKSTFALNAVFTGIPPQVTTGITPTQRATKSPPPICPKNGLIGGPAENLPEDCSTYMHLMLNDSFPCDGYITGFEYFRTIPNIPVYVGIWRNTRTLNIFKLIKQVKLQDSDINSKVTTTLKNKISVQKHDFIGLYYDKDASDASIPCSGERSILYRTLTMISYAEDVKEGGTLDAVRSISSLKTFAISAKFQDSNQGNQRPGKKPSLSAGGIVGIVFACLFVVLLLAGITIYVMRSRGISLKKQYGTLNEKNVNYTHDLQRFDNPTYGSSGNTGNEYVEEVQHKTKTSNA</sequence>
<dbReference type="Gene3D" id="2.40.20.10">
    <property type="entry name" value="Plasminogen Kringle 4"/>
    <property type="match status" value="3"/>
</dbReference>
<dbReference type="PRINTS" id="PR00018">
    <property type="entry name" value="KRINGLE"/>
</dbReference>
<dbReference type="PROSITE" id="PS00021">
    <property type="entry name" value="KRINGLE_1"/>
    <property type="match status" value="2"/>
</dbReference>
<feature type="transmembrane region" description="Helical" evidence="3">
    <location>
        <begin position="977"/>
        <end position="1002"/>
    </location>
</feature>
<reference evidence="4" key="1">
    <citation type="submission" date="2022-03" db="EMBL/GenBank/DDBJ databases">
        <authorList>
            <person name="Martin C."/>
        </authorList>
    </citation>
    <scope>NUCLEOTIDE SEQUENCE</scope>
</reference>
<keyword evidence="3" id="KW-0472">Membrane</keyword>
<dbReference type="GO" id="GO:0004175">
    <property type="term" value="F:endopeptidase activity"/>
    <property type="evidence" value="ECO:0007669"/>
    <property type="project" value="TreeGrafter"/>
</dbReference>
<keyword evidence="3" id="KW-0812">Transmembrane</keyword>
<evidence type="ECO:0000313" key="5">
    <source>
        <dbReference type="Proteomes" id="UP000749559"/>
    </source>
</evidence>
<proteinExistence type="predicted"/>
<comment type="caution">
    <text evidence="4">The sequence shown here is derived from an EMBL/GenBank/DDBJ whole genome shotgun (WGS) entry which is preliminary data.</text>
</comment>
<dbReference type="InterPro" id="IPR000001">
    <property type="entry name" value="Kringle"/>
</dbReference>
<dbReference type="PROSITE" id="PS50070">
    <property type="entry name" value="KRINGLE_2"/>
    <property type="match status" value="3"/>
</dbReference>
<dbReference type="InterPro" id="IPR050759">
    <property type="entry name" value="Serine_protease_kringle"/>
</dbReference>
<organism evidence="4 5">
    <name type="scientific">Owenia fusiformis</name>
    <name type="common">Polychaete worm</name>
    <dbReference type="NCBI Taxonomy" id="6347"/>
    <lineage>
        <taxon>Eukaryota</taxon>
        <taxon>Metazoa</taxon>
        <taxon>Spiralia</taxon>
        <taxon>Lophotrochozoa</taxon>
        <taxon>Annelida</taxon>
        <taxon>Polychaeta</taxon>
        <taxon>Sedentaria</taxon>
        <taxon>Canalipalpata</taxon>
        <taxon>Sabellida</taxon>
        <taxon>Oweniida</taxon>
        <taxon>Oweniidae</taxon>
        <taxon>Owenia</taxon>
    </lineage>
</organism>
<keyword evidence="5" id="KW-1185">Reference proteome</keyword>
<evidence type="ECO:0000256" key="3">
    <source>
        <dbReference type="SAM" id="Phobius"/>
    </source>
</evidence>
<dbReference type="InterPro" id="IPR038178">
    <property type="entry name" value="Kringle_sf"/>
</dbReference>
<dbReference type="InterPro" id="IPR013806">
    <property type="entry name" value="Kringle-like"/>
</dbReference>
<gene>
    <name evidence="4" type="ORF">OFUS_LOCUS4806</name>
</gene>
<comment type="caution">
    <text evidence="1">Lacks conserved residue(s) required for the propagation of feature annotation.</text>
</comment>
<feature type="region of interest" description="Disordered" evidence="2">
    <location>
        <begin position="1033"/>
        <end position="1058"/>
    </location>
</feature>
<feature type="compositionally biased region" description="Polar residues" evidence="2">
    <location>
        <begin position="1034"/>
        <end position="1043"/>
    </location>
</feature>
<dbReference type="SUPFAM" id="SSF57440">
    <property type="entry name" value="Kringle-like"/>
    <property type="match status" value="3"/>
</dbReference>
<evidence type="ECO:0000313" key="4">
    <source>
        <dbReference type="EMBL" id="CAH1777811.1"/>
    </source>
</evidence>
<dbReference type="InterPro" id="IPR018056">
    <property type="entry name" value="Kringle_CS"/>
</dbReference>
<accession>A0A8J1THX6</accession>
<evidence type="ECO:0000256" key="2">
    <source>
        <dbReference type="SAM" id="MobiDB-lite"/>
    </source>
</evidence>
<dbReference type="OrthoDB" id="60433at2759"/>
<dbReference type="GO" id="GO:0005102">
    <property type="term" value="F:signaling receptor binding"/>
    <property type="evidence" value="ECO:0007669"/>
    <property type="project" value="TreeGrafter"/>
</dbReference>
<dbReference type="PANTHER" id="PTHR24261">
    <property type="entry name" value="PLASMINOGEN-RELATED"/>
    <property type="match status" value="1"/>
</dbReference>
<evidence type="ECO:0000256" key="1">
    <source>
        <dbReference type="PROSITE-ProRule" id="PRU00121"/>
    </source>
</evidence>
<dbReference type="Proteomes" id="UP000749559">
    <property type="component" value="Unassembled WGS sequence"/>
</dbReference>
<dbReference type="CDD" id="cd00108">
    <property type="entry name" value="KR"/>
    <property type="match status" value="3"/>
</dbReference>
<dbReference type="Pfam" id="PF00051">
    <property type="entry name" value="Kringle"/>
    <property type="match status" value="3"/>
</dbReference>
<dbReference type="EMBL" id="CAIIXF020000002">
    <property type="protein sequence ID" value="CAH1777811.1"/>
    <property type="molecule type" value="Genomic_DNA"/>
</dbReference>
<dbReference type="AlphaFoldDB" id="A0A8J1THX6"/>